<dbReference type="EMBL" id="JARK01001425">
    <property type="protein sequence ID" value="EYC04115.1"/>
    <property type="molecule type" value="Genomic_DNA"/>
</dbReference>
<reference evidence="2" key="1">
    <citation type="journal article" date="2015" name="Nat. Genet.">
        <title>The genome and transcriptome of the zoonotic hookworm Ancylostoma ceylanicum identify infection-specific gene families.</title>
        <authorList>
            <person name="Schwarz E.M."/>
            <person name="Hu Y."/>
            <person name="Antoshechkin I."/>
            <person name="Miller M.M."/>
            <person name="Sternberg P.W."/>
            <person name="Aroian R.V."/>
        </authorList>
    </citation>
    <scope>NUCLEOTIDE SEQUENCE</scope>
    <source>
        <strain evidence="2">HY135</strain>
    </source>
</reference>
<evidence type="ECO:0000313" key="2">
    <source>
        <dbReference type="Proteomes" id="UP000024635"/>
    </source>
</evidence>
<protein>
    <submittedName>
        <fullName evidence="1">Uncharacterized protein</fullName>
    </submittedName>
</protein>
<sequence length="73" mass="8195">MEKNFSYLVEDYQKKNPTKNFGEAILAVNRNSTVGNHPYSKAALTEILTSDASRLPRSRAALHEAANNMKKDK</sequence>
<gene>
    <name evidence="1" type="primary">Acey_s0089.g2222</name>
    <name evidence="1" type="ORF">Y032_0089g2222</name>
</gene>
<proteinExistence type="predicted"/>
<accession>A0A016TN01</accession>
<name>A0A016TN01_9BILA</name>
<organism evidence="1 2">
    <name type="scientific">Ancylostoma ceylanicum</name>
    <dbReference type="NCBI Taxonomy" id="53326"/>
    <lineage>
        <taxon>Eukaryota</taxon>
        <taxon>Metazoa</taxon>
        <taxon>Ecdysozoa</taxon>
        <taxon>Nematoda</taxon>
        <taxon>Chromadorea</taxon>
        <taxon>Rhabditida</taxon>
        <taxon>Rhabditina</taxon>
        <taxon>Rhabditomorpha</taxon>
        <taxon>Strongyloidea</taxon>
        <taxon>Ancylostomatidae</taxon>
        <taxon>Ancylostomatinae</taxon>
        <taxon>Ancylostoma</taxon>
    </lineage>
</organism>
<evidence type="ECO:0000313" key="1">
    <source>
        <dbReference type="EMBL" id="EYC04115.1"/>
    </source>
</evidence>
<dbReference type="AlphaFoldDB" id="A0A016TN01"/>
<dbReference type="Proteomes" id="UP000024635">
    <property type="component" value="Unassembled WGS sequence"/>
</dbReference>
<keyword evidence="2" id="KW-1185">Reference proteome</keyword>
<comment type="caution">
    <text evidence="1">The sequence shown here is derived from an EMBL/GenBank/DDBJ whole genome shotgun (WGS) entry which is preliminary data.</text>
</comment>